<organism evidence="3 5">
    <name type="scientific">Bacillus thuringiensis</name>
    <dbReference type="NCBI Taxonomy" id="1428"/>
    <lineage>
        <taxon>Bacteria</taxon>
        <taxon>Bacillati</taxon>
        <taxon>Bacillota</taxon>
        <taxon>Bacilli</taxon>
        <taxon>Bacillales</taxon>
        <taxon>Bacillaceae</taxon>
        <taxon>Bacillus</taxon>
        <taxon>Bacillus cereus group</taxon>
    </lineage>
</organism>
<evidence type="ECO:0000313" key="2">
    <source>
        <dbReference type="EMBL" id="MDR4174703.1"/>
    </source>
</evidence>
<dbReference type="Proteomes" id="UP001181533">
    <property type="component" value="Unassembled WGS sequence"/>
</dbReference>
<reference evidence="3 5" key="3">
    <citation type="submission" date="2020-05" db="EMBL/GenBank/DDBJ databases">
        <title>FDA dAtabase for Regulatory Grade micrObial Sequences (FDA-ARGOS): Supporting development and validation of Infectious Disease Dx tests.</title>
        <authorList>
            <person name="Nelson B."/>
            <person name="Plummer A."/>
            <person name="Tallon L."/>
            <person name="Sadzewicz L."/>
            <person name="Zhao X."/>
            <person name="Vavikolanu K."/>
            <person name="Mehta A."/>
            <person name="Aluvathingal J."/>
            <person name="Nadendla S."/>
            <person name="Myers T."/>
            <person name="Yan Y."/>
            <person name="Sichtig H."/>
        </authorList>
    </citation>
    <scope>NUCLEOTIDE SEQUENCE [LARGE SCALE GENOMIC DNA]</scope>
    <source>
        <strain evidence="3 5">FDAARGOS_795</strain>
        <plasmid evidence="3 5">unnamed3</plasmid>
    </source>
</reference>
<keyword evidence="3" id="KW-0614">Plasmid</keyword>
<dbReference type="Proteomes" id="UP000501107">
    <property type="component" value="Plasmid unnamed3"/>
</dbReference>
<proteinExistence type="predicted"/>
<dbReference type="EMBL" id="CP009334">
    <property type="protein sequence ID" value="AJG74116.1"/>
    <property type="molecule type" value="Genomic_DNA"/>
</dbReference>
<evidence type="ECO:0000313" key="5">
    <source>
        <dbReference type="Proteomes" id="UP000501107"/>
    </source>
</evidence>
<dbReference type="AlphaFoldDB" id="A0A0B5NJM3"/>
<name>A0A0B5NJM3_BACTU</name>
<protein>
    <submittedName>
        <fullName evidence="3">Uncharacterized protein</fullName>
    </submittedName>
</protein>
<gene>
    <name evidence="1" type="ORF">BF38_5992</name>
    <name evidence="2" type="ORF">FO599_00975</name>
    <name evidence="3" type="ORF">FOC89_00935</name>
</gene>
<dbReference type="Proteomes" id="UP000031876">
    <property type="component" value="Plasmid 2"/>
</dbReference>
<reference evidence="2" key="2">
    <citation type="submission" date="2019-07" db="EMBL/GenBank/DDBJ databases">
        <title>Phylogenomic Reclassification of ATCC Bacillus Strains and Various Taxa within the Genus Bacillus.</title>
        <authorList>
            <person name="Riojas M.A."/>
            <person name="Frank A.M."/>
            <person name="Fenn S.L."/>
            <person name="King S.P."/>
            <person name="Brower S.M."/>
            <person name="Hazbon M.H."/>
        </authorList>
    </citation>
    <scope>NUCLEOTIDE SEQUENCE</scope>
    <source>
        <strain evidence="2">ATCC 35646</strain>
    </source>
</reference>
<dbReference type="EMBL" id="CP053979">
    <property type="protein sequence ID" value="QKH22585.1"/>
    <property type="molecule type" value="Genomic_DNA"/>
</dbReference>
<evidence type="ECO:0000313" key="1">
    <source>
        <dbReference type="EMBL" id="AJG74116.1"/>
    </source>
</evidence>
<geneLocation type="plasmid" evidence="1 4">
    <name>2</name>
</geneLocation>
<dbReference type="EMBL" id="VKQN01000001">
    <property type="protein sequence ID" value="MDR4174703.1"/>
    <property type="molecule type" value="Genomic_DNA"/>
</dbReference>
<accession>A0A0B5NJM3</accession>
<reference evidence="1 4" key="1">
    <citation type="journal article" date="2015" name="Genome Announc.">
        <title>Complete genome sequences for 35 biothreat assay-relevant bacillus species.</title>
        <authorList>
            <person name="Johnson S.L."/>
            <person name="Daligault H.E."/>
            <person name="Davenport K.W."/>
            <person name="Jaissle J."/>
            <person name="Frey K.G."/>
            <person name="Ladner J.T."/>
            <person name="Broomall S.M."/>
            <person name="Bishop-Lilly K.A."/>
            <person name="Bruce D.C."/>
            <person name="Gibbons H.S."/>
            <person name="Coyne S.R."/>
            <person name="Lo C.C."/>
            <person name="Meincke L."/>
            <person name="Munk A.C."/>
            <person name="Koroleva G.I."/>
            <person name="Rosenzweig C.N."/>
            <person name="Palacios G.F."/>
            <person name="Redden C.L."/>
            <person name="Minogue T.D."/>
            <person name="Chain P.S."/>
        </authorList>
    </citation>
    <scope>NUCLEOTIDE SEQUENCE [LARGE SCALE GENOMIC DNA]</scope>
    <source>
        <strain evidence="1 4">HD1011</strain>
        <plasmid evidence="1 4">2</plasmid>
    </source>
</reference>
<evidence type="ECO:0000313" key="4">
    <source>
        <dbReference type="Proteomes" id="UP000031876"/>
    </source>
</evidence>
<geneLocation type="plasmid" evidence="3 5">
    <name>unnamed3</name>
</geneLocation>
<evidence type="ECO:0000313" key="3">
    <source>
        <dbReference type="EMBL" id="QKH22585.1"/>
    </source>
</evidence>
<sequence length="93" mass="11140">MRMRNIQELWENLQRQQQVSNLLFQHIQSFLQQGYPLHEIEKRLNQEYPNDGEIVKDLITKFQKGLDCHLNGHKFEKMKNGNQKCNHCGLIHP</sequence>
<dbReference type="KEGG" id="btw:BF38_5992"/>